<dbReference type="InParanoid" id="E8MZU7"/>
<feature type="domain" description="Translation initiation factor 3 N-terminal" evidence="9">
    <location>
        <begin position="25"/>
        <end position="94"/>
    </location>
</feature>
<dbReference type="SUPFAM" id="SSF55200">
    <property type="entry name" value="Translation initiation factor IF3, C-terminal domain"/>
    <property type="match status" value="1"/>
</dbReference>
<dbReference type="InterPro" id="IPR036787">
    <property type="entry name" value="T_IF-3_N_sf"/>
</dbReference>
<dbReference type="Proteomes" id="UP000008922">
    <property type="component" value="Chromosome"/>
</dbReference>
<dbReference type="HOGENOM" id="CLU_054919_3_2_0"/>
<dbReference type="PANTHER" id="PTHR10938">
    <property type="entry name" value="TRANSLATION INITIATION FACTOR IF-3"/>
    <property type="match status" value="1"/>
</dbReference>
<feature type="region of interest" description="Disordered" evidence="7">
    <location>
        <begin position="184"/>
        <end position="215"/>
    </location>
</feature>
<evidence type="ECO:0000256" key="5">
    <source>
        <dbReference type="NCBIfam" id="TIGR00168"/>
    </source>
</evidence>
<dbReference type="InterPro" id="IPR036788">
    <property type="entry name" value="T_IF-3_C_sf"/>
</dbReference>
<dbReference type="GO" id="GO:0032790">
    <property type="term" value="P:ribosome disassembly"/>
    <property type="evidence" value="ECO:0007669"/>
    <property type="project" value="TreeGrafter"/>
</dbReference>
<keyword evidence="2 4" id="KW-0396">Initiation factor</keyword>
<feature type="domain" description="Translation initiation factor 3 C-terminal" evidence="8">
    <location>
        <begin position="101"/>
        <end position="185"/>
    </location>
</feature>
<sequence length="215" mass="24315">MFKRVIYIYLLKDGEKPISTQTFRVNEMIRVPEVRLIGPGGENLGVVPIQEALRIARDAELDLVEVAPGATPPVCRVMDFGKFLYERAKKEREAKKAQTRIEVKEIRLRPKTNEHHRGFKTRDARRWLLEGNKVKVTVRFRGREITYPELALEDLREIAEELSDIATIEQAPVLEGKVMTMVLSPAKPGKKKGESQPKAASSTSETPAAEPQQQS</sequence>
<evidence type="ECO:0000256" key="7">
    <source>
        <dbReference type="SAM" id="MobiDB-lite"/>
    </source>
</evidence>
<evidence type="ECO:0000259" key="8">
    <source>
        <dbReference type="Pfam" id="PF00707"/>
    </source>
</evidence>
<evidence type="ECO:0000259" key="9">
    <source>
        <dbReference type="Pfam" id="PF05198"/>
    </source>
</evidence>
<protein>
    <recommendedName>
        <fullName evidence="4 5">Translation initiation factor IF-3</fullName>
    </recommendedName>
</protein>
<evidence type="ECO:0000256" key="3">
    <source>
        <dbReference type="ARBA" id="ARBA00022917"/>
    </source>
</evidence>
<reference evidence="10 11" key="1">
    <citation type="submission" date="2010-12" db="EMBL/GenBank/DDBJ databases">
        <title>Whole genome sequence of Anaerolinea thermophila UNI-1.</title>
        <authorList>
            <person name="Narita-Yamada S."/>
            <person name="Kishi E."/>
            <person name="Watanabe Y."/>
            <person name="Takasaki K."/>
            <person name="Ankai A."/>
            <person name="Oguchi A."/>
            <person name="Fukui S."/>
            <person name="Takahashi M."/>
            <person name="Yashiro I."/>
            <person name="Hosoyama A."/>
            <person name="Sekiguchi Y."/>
            <person name="Hanada S."/>
            <person name="Fujita N."/>
        </authorList>
    </citation>
    <scope>NUCLEOTIDE SEQUENCE [LARGE SCALE GENOMIC DNA]</scope>
    <source>
        <strain evidence="11">DSM 14523 / JCM 11388 / NBRC 100420 / UNI-1</strain>
    </source>
</reference>
<dbReference type="GO" id="GO:0003743">
    <property type="term" value="F:translation initiation factor activity"/>
    <property type="evidence" value="ECO:0007669"/>
    <property type="project" value="UniProtKB-UniRule"/>
</dbReference>
<evidence type="ECO:0000313" key="11">
    <source>
        <dbReference type="Proteomes" id="UP000008922"/>
    </source>
</evidence>
<evidence type="ECO:0000256" key="4">
    <source>
        <dbReference type="HAMAP-Rule" id="MF_00080"/>
    </source>
</evidence>
<gene>
    <name evidence="4 10" type="primary">infC</name>
    <name evidence="10" type="ordered locus">ANT_02480</name>
</gene>
<comment type="function">
    <text evidence="4 6">IF-3 binds to the 30S ribosomal subunit and shifts the equilibrium between 70S ribosomes and their 50S and 30S subunits in favor of the free subunits, thus enhancing the availability of 30S subunits on which protein synthesis initiation begins.</text>
</comment>
<accession>E8MZU7</accession>
<dbReference type="STRING" id="926569.ANT_02480"/>
<dbReference type="AlphaFoldDB" id="E8MZU7"/>
<dbReference type="RefSeq" id="WP_013558679.1">
    <property type="nucleotide sequence ID" value="NC_014960.1"/>
</dbReference>
<dbReference type="Gene3D" id="3.30.110.10">
    <property type="entry name" value="Translation initiation factor 3 (IF-3), C-terminal domain"/>
    <property type="match status" value="1"/>
</dbReference>
<dbReference type="InterPro" id="IPR019813">
    <property type="entry name" value="Translation_initiation_fac3_CS"/>
</dbReference>
<dbReference type="InterPro" id="IPR019815">
    <property type="entry name" value="Translation_initiation_fac_3_C"/>
</dbReference>
<dbReference type="GO" id="GO:0043022">
    <property type="term" value="F:ribosome binding"/>
    <property type="evidence" value="ECO:0007669"/>
    <property type="project" value="UniProtKB-ARBA"/>
</dbReference>
<comment type="subcellular location">
    <subcellularLocation>
        <location evidence="4 6">Cytoplasm</location>
    </subcellularLocation>
</comment>
<evidence type="ECO:0000256" key="6">
    <source>
        <dbReference type="RuleBase" id="RU000646"/>
    </source>
</evidence>
<dbReference type="GO" id="GO:0016020">
    <property type="term" value="C:membrane"/>
    <property type="evidence" value="ECO:0007669"/>
    <property type="project" value="TreeGrafter"/>
</dbReference>
<dbReference type="EMBL" id="AP012029">
    <property type="protein sequence ID" value="BAJ62282.1"/>
    <property type="molecule type" value="Genomic_DNA"/>
</dbReference>
<keyword evidence="3 4" id="KW-0648">Protein biosynthesis</keyword>
<comment type="subunit">
    <text evidence="4 6">Monomer.</text>
</comment>
<evidence type="ECO:0000313" key="10">
    <source>
        <dbReference type="EMBL" id="BAJ62282.1"/>
    </source>
</evidence>
<dbReference type="InterPro" id="IPR019814">
    <property type="entry name" value="Translation_initiation_fac_3_N"/>
</dbReference>
<dbReference type="FunCoup" id="E8MZU7">
    <property type="interactions" value="403"/>
</dbReference>
<dbReference type="FunFam" id="3.30.110.10:FF:000001">
    <property type="entry name" value="Translation initiation factor IF-3"/>
    <property type="match status" value="1"/>
</dbReference>
<dbReference type="Pfam" id="PF05198">
    <property type="entry name" value="IF3_N"/>
    <property type="match status" value="1"/>
</dbReference>
<dbReference type="PANTHER" id="PTHR10938:SF0">
    <property type="entry name" value="TRANSLATION INITIATION FACTOR IF-3, MITOCHONDRIAL"/>
    <property type="match status" value="1"/>
</dbReference>
<comment type="similarity">
    <text evidence="1 4 6">Belongs to the IF-3 family.</text>
</comment>
<evidence type="ECO:0000256" key="1">
    <source>
        <dbReference type="ARBA" id="ARBA00005439"/>
    </source>
</evidence>
<proteinExistence type="inferred from homology"/>
<keyword evidence="4" id="KW-0963">Cytoplasm</keyword>
<evidence type="ECO:0000256" key="2">
    <source>
        <dbReference type="ARBA" id="ARBA00022540"/>
    </source>
</evidence>
<dbReference type="Gene3D" id="3.10.20.80">
    <property type="entry name" value="Translation initiation factor 3 (IF-3), N-terminal domain"/>
    <property type="match status" value="1"/>
</dbReference>
<dbReference type="KEGG" id="atm:ANT_02480"/>
<dbReference type="SUPFAM" id="SSF54364">
    <property type="entry name" value="Translation initiation factor IF3, N-terminal domain"/>
    <property type="match status" value="1"/>
</dbReference>
<feature type="compositionally biased region" description="Low complexity" evidence="7">
    <location>
        <begin position="199"/>
        <end position="215"/>
    </location>
</feature>
<dbReference type="GO" id="GO:0005829">
    <property type="term" value="C:cytosol"/>
    <property type="evidence" value="ECO:0007669"/>
    <property type="project" value="TreeGrafter"/>
</dbReference>
<dbReference type="PROSITE" id="PS00938">
    <property type="entry name" value="IF3"/>
    <property type="match status" value="1"/>
</dbReference>
<dbReference type="InterPro" id="IPR001288">
    <property type="entry name" value="Translation_initiation_fac_3"/>
</dbReference>
<dbReference type="NCBIfam" id="TIGR00168">
    <property type="entry name" value="infC"/>
    <property type="match status" value="1"/>
</dbReference>
<dbReference type="Pfam" id="PF00707">
    <property type="entry name" value="IF3_C"/>
    <property type="match status" value="1"/>
</dbReference>
<keyword evidence="11" id="KW-1185">Reference proteome</keyword>
<organism evidence="10 11">
    <name type="scientific">Anaerolinea thermophila (strain DSM 14523 / JCM 11388 / NBRC 100420 / UNI-1)</name>
    <dbReference type="NCBI Taxonomy" id="926569"/>
    <lineage>
        <taxon>Bacteria</taxon>
        <taxon>Bacillati</taxon>
        <taxon>Chloroflexota</taxon>
        <taxon>Anaerolineae</taxon>
        <taxon>Anaerolineales</taxon>
        <taxon>Anaerolineaceae</taxon>
        <taxon>Anaerolinea</taxon>
    </lineage>
</organism>
<dbReference type="eggNOG" id="COG0290">
    <property type="taxonomic scope" value="Bacteria"/>
</dbReference>
<name>E8MZU7_ANATU</name>
<dbReference type="HAMAP" id="MF_00080">
    <property type="entry name" value="IF_3"/>
    <property type="match status" value="1"/>
</dbReference>
<dbReference type="FunFam" id="3.10.20.80:FF:000001">
    <property type="entry name" value="Translation initiation factor IF-3"/>
    <property type="match status" value="1"/>
</dbReference>